<accession>A0ABN6P2X2</accession>
<feature type="chain" id="PRO_5046687074" description="VCBS repeat-containing protein" evidence="1">
    <location>
        <begin position="47"/>
        <end position="229"/>
    </location>
</feature>
<keyword evidence="3" id="KW-1185">Reference proteome</keyword>
<keyword evidence="1" id="KW-0732">Signal</keyword>
<evidence type="ECO:0000313" key="2">
    <source>
        <dbReference type="EMBL" id="BDG72997.1"/>
    </source>
</evidence>
<reference evidence="2 3" key="1">
    <citation type="journal article" date="2016" name="Microbes Environ.">
        <title>Phylogenetically diverse aerobic anoxygenic phototrophic bacteria isolated from epilithic biofilms in Tama river, Japan.</title>
        <authorList>
            <person name="Hirose S."/>
            <person name="Matsuura K."/>
            <person name="Haruta S."/>
        </authorList>
    </citation>
    <scope>NUCLEOTIDE SEQUENCE [LARGE SCALE GENOMIC DNA]</scope>
    <source>
        <strain evidence="2 3">S08</strain>
    </source>
</reference>
<dbReference type="EMBL" id="AP025637">
    <property type="protein sequence ID" value="BDG72997.1"/>
    <property type="molecule type" value="Genomic_DNA"/>
</dbReference>
<sequence>MRAPEHGRGMRASEHWRVMGTQRHARVMRVLLAAALLALAAPIADAARATLRAARPGGTPLVLEARSTDAEWIIRVTEAGAETQVITVETDLPERRPFLADADGDRAADLWVPVIGGNASTAWDLWVMQPDQARFRRAGEISGVGFSRDQAGRLVALGREGCCTVSMLFHRIGADGVLSEVFSVNRRLDDYGPQRCTGNAIAEPAPPAVVRAACALEAGRMPGVRLGPP</sequence>
<organism evidence="2 3">
    <name type="scientific">Roseomonas fluvialis</name>
    <dbReference type="NCBI Taxonomy" id="1750527"/>
    <lineage>
        <taxon>Bacteria</taxon>
        <taxon>Pseudomonadati</taxon>
        <taxon>Pseudomonadota</taxon>
        <taxon>Alphaproteobacteria</taxon>
        <taxon>Acetobacterales</taxon>
        <taxon>Roseomonadaceae</taxon>
        <taxon>Roseomonas</taxon>
    </lineage>
</organism>
<proteinExistence type="predicted"/>
<protein>
    <recommendedName>
        <fullName evidence="4">VCBS repeat-containing protein</fullName>
    </recommendedName>
</protein>
<evidence type="ECO:0000313" key="3">
    <source>
        <dbReference type="Proteomes" id="UP000831327"/>
    </source>
</evidence>
<name>A0ABN6P2X2_9PROT</name>
<dbReference type="Proteomes" id="UP000831327">
    <property type="component" value="Chromosome"/>
</dbReference>
<evidence type="ECO:0000256" key="1">
    <source>
        <dbReference type="SAM" id="SignalP"/>
    </source>
</evidence>
<gene>
    <name evidence="2" type="ORF">Rmf_29260</name>
</gene>
<feature type="signal peptide" evidence="1">
    <location>
        <begin position="1"/>
        <end position="46"/>
    </location>
</feature>
<evidence type="ECO:0008006" key="4">
    <source>
        <dbReference type="Google" id="ProtNLM"/>
    </source>
</evidence>